<accession>A0A497UWW1</accession>
<dbReference type="Pfam" id="PF02674">
    <property type="entry name" value="Colicin_V"/>
    <property type="match status" value="1"/>
</dbReference>
<dbReference type="EMBL" id="PJND01000007">
    <property type="protein sequence ID" value="PKW28997.1"/>
    <property type="molecule type" value="Genomic_DNA"/>
</dbReference>
<evidence type="ECO:0000256" key="2">
    <source>
        <dbReference type="ARBA" id="ARBA00022692"/>
    </source>
</evidence>
<reference evidence="6 8" key="1">
    <citation type="submission" date="2017-12" db="EMBL/GenBank/DDBJ databases">
        <title>Genomic Encyclopedia of Type Strains, Phase III (KMG-III): the genomes of soil and plant-associated and newly described type strains.</title>
        <authorList>
            <person name="Whitman W."/>
        </authorList>
    </citation>
    <scope>NUCLEOTIDE SEQUENCE [LARGE SCALE GENOMIC DNA]</scope>
    <source>
        <strain evidence="6 8">IP-10</strain>
    </source>
</reference>
<dbReference type="GO" id="GO:0009403">
    <property type="term" value="P:toxin biosynthetic process"/>
    <property type="evidence" value="ECO:0007669"/>
    <property type="project" value="InterPro"/>
</dbReference>
<dbReference type="InterPro" id="IPR003825">
    <property type="entry name" value="Colicin-V_CvpA"/>
</dbReference>
<dbReference type="EMBL" id="RCCB01000010">
    <property type="protein sequence ID" value="RLJ35500.1"/>
    <property type="molecule type" value="Genomic_DNA"/>
</dbReference>
<reference evidence="7 9" key="2">
    <citation type="submission" date="2018-10" db="EMBL/GenBank/DDBJ databases">
        <title>Genomic Encyclopedia of Archaeal and Bacterial Type Strains, Phase II (KMG-II): from individual species to whole genera.</title>
        <authorList>
            <person name="Goeker M."/>
        </authorList>
    </citation>
    <scope>NUCLEOTIDE SEQUENCE [LARGE SCALE GENOMIC DNA]</scope>
    <source>
        <strain evidence="7 9">DSM 21886</strain>
    </source>
</reference>
<comment type="subcellular location">
    <subcellularLocation>
        <location evidence="1">Membrane</location>
        <topology evidence="1">Multi-pass membrane protein</topology>
    </subcellularLocation>
</comment>
<keyword evidence="2 5" id="KW-0812">Transmembrane</keyword>
<organism evidence="7 9">
    <name type="scientific">Flavobacterium lindanitolerans</name>
    <dbReference type="NCBI Taxonomy" id="428988"/>
    <lineage>
        <taxon>Bacteria</taxon>
        <taxon>Pseudomonadati</taxon>
        <taxon>Bacteroidota</taxon>
        <taxon>Flavobacteriia</taxon>
        <taxon>Flavobacteriales</taxon>
        <taxon>Flavobacteriaceae</taxon>
        <taxon>Flavobacterium</taxon>
    </lineage>
</organism>
<evidence type="ECO:0000313" key="7">
    <source>
        <dbReference type="EMBL" id="RLJ35500.1"/>
    </source>
</evidence>
<dbReference type="AlphaFoldDB" id="A0A497UWW1"/>
<gene>
    <name evidence="6" type="ORF">B0G92_0626</name>
    <name evidence="7" type="ORF">CLV50_0880</name>
</gene>
<evidence type="ECO:0000313" key="6">
    <source>
        <dbReference type="EMBL" id="PKW28997.1"/>
    </source>
</evidence>
<comment type="caution">
    <text evidence="7">The sequence shown here is derived from an EMBL/GenBank/DDBJ whole genome shotgun (WGS) entry which is preliminary data.</text>
</comment>
<feature type="transmembrane region" description="Helical" evidence="5">
    <location>
        <begin position="104"/>
        <end position="129"/>
    </location>
</feature>
<evidence type="ECO:0000256" key="3">
    <source>
        <dbReference type="ARBA" id="ARBA00022989"/>
    </source>
</evidence>
<keyword evidence="3 5" id="KW-1133">Transmembrane helix</keyword>
<keyword evidence="8" id="KW-1185">Reference proteome</keyword>
<proteinExistence type="predicted"/>
<feature type="transmembrane region" description="Helical" evidence="5">
    <location>
        <begin position="69"/>
        <end position="92"/>
    </location>
</feature>
<sequence length="173" mass="19479">MAAYYFLMGFLDIILGIFLAYGLIRGLWNGLFVEFASLVSLLLGIYIAIKFSFITAEFLADVFSWNPKTIAIWAFVLTFIGVVIGISLLAKFFTSIANFASLGLLNKIAGGVFGVLKMCLILSFVLALFQKINSNNTFAEKKTLDDSLFYNPILKISEFVYPVFEEWFEELKK</sequence>
<evidence type="ECO:0000256" key="4">
    <source>
        <dbReference type="ARBA" id="ARBA00023136"/>
    </source>
</evidence>
<name>A0A497UWW1_9FLAO</name>
<dbReference type="PANTHER" id="PTHR37306:SF1">
    <property type="entry name" value="COLICIN V PRODUCTION PROTEIN"/>
    <property type="match status" value="1"/>
</dbReference>
<dbReference type="PANTHER" id="PTHR37306">
    <property type="entry name" value="COLICIN V PRODUCTION PROTEIN"/>
    <property type="match status" value="1"/>
</dbReference>
<dbReference type="GO" id="GO:0016020">
    <property type="term" value="C:membrane"/>
    <property type="evidence" value="ECO:0007669"/>
    <property type="project" value="UniProtKB-SubCell"/>
</dbReference>
<feature type="transmembrane region" description="Helical" evidence="5">
    <location>
        <begin position="6"/>
        <end position="24"/>
    </location>
</feature>
<protein>
    <submittedName>
        <fullName evidence="7">Membrane protein required for colicin V production</fullName>
    </submittedName>
</protein>
<evidence type="ECO:0000313" key="8">
    <source>
        <dbReference type="Proteomes" id="UP000233767"/>
    </source>
</evidence>
<evidence type="ECO:0000313" key="9">
    <source>
        <dbReference type="Proteomes" id="UP000275027"/>
    </source>
</evidence>
<dbReference type="Proteomes" id="UP000275027">
    <property type="component" value="Unassembled WGS sequence"/>
</dbReference>
<evidence type="ECO:0000256" key="1">
    <source>
        <dbReference type="ARBA" id="ARBA00004141"/>
    </source>
</evidence>
<dbReference type="Proteomes" id="UP000233767">
    <property type="component" value="Unassembled WGS sequence"/>
</dbReference>
<evidence type="ECO:0000256" key="5">
    <source>
        <dbReference type="SAM" id="Phobius"/>
    </source>
</evidence>
<keyword evidence="4 5" id="KW-0472">Membrane</keyword>
<feature type="transmembrane region" description="Helical" evidence="5">
    <location>
        <begin position="31"/>
        <end position="49"/>
    </location>
</feature>